<dbReference type="CDD" id="cd02440">
    <property type="entry name" value="AdoMet_MTases"/>
    <property type="match status" value="1"/>
</dbReference>
<accession>A0A9W8X3G7</accession>
<dbReference type="SUPFAM" id="SSF53335">
    <property type="entry name" value="S-adenosyl-L-methionine-dependent methyltransferases"/>
    <property type="match status" value="1"/>
</dbReference>
<name>A0A9W8X3G7_9PLEO</name>
<reference evidence="2" key="1">
    <citation type="submission" date="2022-10" db="EMBL/GenBank/DDBJ databases">
        <title>Tapping the CABI collections for fungal endophytes: first genome assemblies for Collariella, Neodidymelliopsis, Ascochyta clinopodiicola, Didymella pomorum, Didymosphaeria variabile, Neocosmospora piperis and Neocucurbitaria cava.</title>
        <authorList>
            <person name="Hill R."/>
        </authorList>
    </citation>
    <scope>NUCLEOTIDE SEQUENCE</scope>
    <source>
        <strain evidence="2">IMI 360193</strain>
    </source>
</reference>
<dbReference type="InterPro" id="IPR052895">
    <property type="entry name" value="HetReg/Transcr_Mod"/>
</dbReference>
<dbReference type="OrthoDB" id="3647at2759"/>
<evidence type="ECO:0000313" key="3">
    <source>
        <dbReference type="Proteomes" id="UP001140562"/>
    </source>
</evidence>
<dbReference type="InterPro" id="IPR041698">
    <property type="entry name" value="Methyltransf_25"/>
</dbReference>
<dbReference type="PANTHER" id="PTHR24148:SF73">
    <property type="entry name" value="HET DOMAIN PROTEIN (AFU_ORTHOLOGUE AFUA_8G01020)"/>
    <property type="match status" value="1"/>
</dbReference>
<gene>
    <name evidence="2" type="ORF">N0V87_003126</name>
</gene>
<keyword evidence="3" id="KW-1185">Reference proteome</keyword>
<evidence type="ECO:0000259" key="1">
    <source>
        <dbReference type="Pfam" id="PF13649"/>
    </source>
</evidence>
<dbReference type="Gene3D" id="3.40.50.150">
    <property type="entry name" value="Vaccinia Virus protein VP39"/>
    <property type="match status" value="1"/>
</dbReference>
<dbReference type="InterPro" id="IPR029063">
    <property type="entry name" value="SAM-dependent_MTases_sf"/>
</dbReference>
<feature type="domain" description="Methyltransferase" evidence="1">
    <location>
        <begin position="417"/>
        <end position="509"/>
    </location>
</feature>
<sequence>MISHFYNNKHFHELPGFTQNEKTGLWEFQDNPTYQEIYRLAESIPAKYAYFADPMLFLSTRSEATSIDDIIVSLRHKLCKDARDKVYGLLALLENGQALDLRPDYTMPVGDLYRQVTQVIITQSNGDLRYLTGSGFGSDSNQLPSWVRDFAAPLHPVRASNERNRFNKYSLYYASGEMKSKAKVMGEDTLCLSGTFVDYVGCMGASIDYRDWDHPQGVLHGVQAWAELAGVSALDSYCTPGSAQERFWRTITADSFVDDDEYVRIPTASHAALSSWFTTVKSSIDRGRDPLVTPYVFAFWSAVSGRNFFMTKSGHMGLCFPHARLGDEVWVLAGGKVPFVLRPLDEAADTAEAPTITRKLIGECYLDSYMDGEALQKEGATMIGTRYLEIKTLPAVEPELPSILDSLGDRVRGTKCLDLACGTGKYTHLLSSLGATRVSGYDISPTMISGALATYPPSQYPTLHFGVADCSIPGSLPTSEDCAFDLVFSAWFLNYAGSERELTNMFRVIESQMALDGRFVGLTTDAHDSNMHIPKVDFYGLNILVLDPAYIAPDTGEIVGIKAKVQVGKGGFEFDCFQFRADVYERCAKAAGLKLIWGKCVVPDDERNQTDYWQEWLARPTFAMLEATRIEQ</sequence>
<protein>
    <recommendedName>
        <fullName evidence="1">Methyltransferase domain-containing protein</fullName>
    </recommendedName>
</protein>
<dbReference type="AlphaFoldDB" id="A0A9W8X3G7"/>
<comment type="caution">
    <text evidence="2">The sequence shown here is derived from an EMBL/GenBank/DDBJ whole genome shotgun (WGS) entry which is preliminary data.</text>
</comment>
<evidence type="ECO:0000313" key="2">
    <source>
        <dbReference type="EMBL" id="KAJ4339684.1"/>
    </source>
</evidence>
<dbReference type="PANTHER" id="PTHR24148">
    <property type="entry name" value="ANKYRIN REPEAT DOMAIN-CONTAINING PROTEIN 39 HOMOLOG-RELATED"/>
    <property type="match status" value="1"/>
</dbReference>
<dbReference type="Pfam" id="PF26639">
    <property type="entry name" value="Het-6_barrel"/>
    <property type="match status" value="1"/>
</dbReference>
<proteinExistence type="predicted"/>
<organism evidence="2 3">
    <name type="scientific">Didymella glomerata</name>
    <dbReference type="NCBI Taxonomy" id="749621"/>
    <lineage>
        <taxon>Eukaryota</taxon>
        <taxon>Fungi</taxon>
        <taxon>Dikarya</taxon>
        <taxon>Ascomycota</taxon>
        <taxon>Pezizomycotina</taxon>
        <taxon>Dothideomycetes</taxon>
        <taxon>Pleosporomycetidae</taxon>
        <taxon>Pleosporales</taxon>
        <taxon>Pleosporineae</taxon>
        <taxon>Didymellaceae</taxon>
        <taxon>Didymella</taxon>
    </lineage>
</organism>
<dbReference type="Pfam" id="PF13649">
    <property type="entry name" value="Methyltransf_25"/>
    <property type="match status" value="1"/>
</dbReference>
<dbReference type="Proteomes" id="UP001140562">
    <property type="component" value="Unassembled WGS sequence"/>
</dbReference>
<dbReference type="EMBL" id="JAPEUV010000021">
    <property type="protein sequence ID" value="KAJ4339684.1"/>
    <property type="molecule type" value="Genomic_DNA"/>
</dbReference>